<evidence type="ECO:0000256" key="1">
    <source>
        <dbReference type="ARBA" id="ARBA00008226"/>
    </source>
</evidence>
<dbReference type="CDD" id="cd04318">
    <property type="entry name" value="EcAsnRS_like_N"/>
    <property type="match status" value="1"/>
</dbReference>
<dbReference type="PANTHER" id="PTHR22594">
    <property type="entry name" value="ASPARTYL/LYSYL-TRNA SYNTHETASE"/>
    <property type="match status" value="1"/>
</dbReference>
<sequence length="512" mass="55452">MPPRPRLQPWITPARHLHASSAARLPPPLPTTVAASLAAASSNQGPAQDTLSGWIRSVRRQKNVSFAVLSDGSQVGGVQVVLPKGLDEDLTVGCSATLRGAWVDSRGKGQAKEFKVEEVSFVGESDAETYPMPNTKQGIPLPVMRRNAHLRLRKDGPAAMLRVRSEMNWAMADHFRREGFVRVEMPVITSSDCEGAGEVFRVIEGTPEGPAPASNAPASSPSPPPAASPKDGPPPPSRYLTVSTQLHLEAITSSLPRAYTLAPCFRAEKSDTARHLQEFWMLEAEAAFLDADVPTALDQVMTIAESVVRSIADHVRNMPDVAAHFAHHAPALPGQFDALLAPKPYPRLSYTDAVTLLQAHAAAQPDAFAFAPTWGAGLQTEHERWLAEEHVRGPLFVTDYPTALKPFYMLANARKEGEPDQTTACFDLLVPGLGELAGGSLREHREAELVAAMDASGLDKEAYGWYVDLRRYGTTRHGGFGLGWERLVGLLTGETNVRECTAFPRAAEGSRF</sequence>
<dbReference type="GO" id="GO:0004816">
    <property type="term" value="F:asparagine-tRNA ligase activity"/>
    <property type="evidence" value="ECO:0007669"/>
    <property type="project" value="UniProtKB-EC"/>
</dbReference>
<feature type="compositionally biased region" description="Pro residues" evidence="8">
    <location>
        <begin position="220"/>
        <end position="237"/>
    </location>
</feature>
<dbReference type="Gene3D" id="3.30.930.10">
    <property type="entry name" value="Bira Bifunctional Protein, Domain 2"/>
    <property type="match status" value="1"/>
</dbReference>
<dbReference type="SUPFAM" id="SSF55681">
    <property type="entry name" value="Class II aaRS and biotin synthetases"/>
    <property type="match status" value="1"/>
</dbReference>
<dbReference type="PRINTS" id="PR01042">
    <property type="entry name" value="TRNASYNTHASP"/>
</dbReference>
<keyword evidence="4" id="KW-0547">Nucleotide-binding</keyword>
<organism evidence="10 11">
    <name type="scientific">Rhodotorula diobovata</name>
    <dbReference type="NCBI Taxonomy" id="5288"/>
    <lineage>
        <taxon>Eukaryota</taxon>
        <taxon>Fungi</taxon>
        <taxon>Dikarya</taxon>
        <taxon>Basidiomycota</taxon>
        <taxon>Pucciniomycotina</taxon>
        <taxon>Microbotryomycetes</taxon>
        <taxon>Sporidiobolales</taxon>
        <taxon>Sporidiobolaceae</taxon>
        <taxon>Rhodotorula</taxon>
    </lineage>
</organism>
<dbReference type="OrthoDB" id="1931232at2759"/>
<comment type="similarity">
    <text evidence="1">Belongs to the class-II aminoacyl-tRNA synthetase family.</text>
</comment>
<dbReference type="PROSITE" id="PS50862">
    <property type="entry name" value="AA_TRNA_LIGASE_II"/>
    <property type="match status" value="1"/>
</dbReference>
<dbReference type="InterPro" id="IPR045864">
    <property type="entry name" value="aa-tRNA-synth_II/BPL/LPL"/>
</dbReference>
<dbReference type="Proteomes" id="UP000311382">
    <property type="component" value="Unassembled WGS sequence"/>
</dbReference>
<evidence type="ECO:0000313" key="10">
    <source>
        <dbReference type="EMBL" id="TNY23424.1"/>
    </source>
</evidence>
<keyword evidence="7 10" id="KW-0030">Aminoacyl-tRNA synthetase</keyword>
<evidence type="ECO:0000256" key="8">
    <source>
        <dbReference type="SAM" id="MobiDB-lite"/>
    </source>
</evidence>
<dbReference type="GO" id="GO:0005524">
    <property type="term" value="F:ATP binding"/>
    <property type="evidence" value="ECO:0007669"/>
    <property type="project" value="UniProtKB-KW"/>
</dbReference>
<dbReference type="GO" id="GO:0005739">
    <property type="term" value="C:mitochondrion"/>
    <property type="evidence" value="ECO:0007669"/>
    <property type="project" value="TreeGrafter"/>
</dbReference>
<dbReference type="AlphaFoldDB" id="A0A5C5G515"/>
<dbReference type="InterPro" id="IPR002312">
    <property type="entry name" value="Asp/Asn-tRNA-synth_IIb"/>
</dbReference>
<dbReference type="PANTHER" id="PTHR22594:SF34">
    <property type="entry name" value="ASPARAGINE--TRNA LIGASE, MITOCHONDRIAL-RELATED"/>
    <property type="match status" value="1"/>
</dbReference>
<name>A0A5C5G515_9BASI</name>
<evidence type="ECO:0000313" key="11">
    <source>
        <dbReference type="Proteomes" id="UP000311382"/>
    </source>
</evidence>
<dbReference type="InterPro" id="IPR004365">
    <property type="entry name" value="NA-bd_OB_tRNA"/>
</dbReference>
<evidence type="ECO:0000256" key="3">
    <source>
        <dbReference type="ARBA" id="ARBA00022598"/>
    </source>
</evidence>
<evidence type="ECO:0000256" key="7">
    <source>
        <dbReference type="ARBA" id="ARBA00023146"/>
    </source>
</evidence>
<reference evidence="10 11" key="1">
    <citation type="submission" date="2019-03" db="EMBL/GenBank/DDBJ databases">
        <title>Rhodosporidium diobovatum UCD-FST 08-225 genome sequencing, assembly, and annotation.</title>
        <authorList>
            <person name="Fakankun I.U."/>
            <person name="Fristensky B."/>
            <person name="Levin D.B."/>
        </authorList>
    </citation>
    <scope>NUCLEOTIDE SEQUENCE [LARGE SCALE GENOMIC DNA]</scope>
    <source>
        <strain evidence="10 11">UCD-FST 08-225</strain>
    </source>
</reference>
<dbReference type="InterPro" id="IPR006195">
    <property type="entry name" value="aa-tRNA-synth_II"/>
</dbReference>
<keyword evidence="3" id="KW-0436">Ligase</keyword>
<feature type="domain" description="Aminoacyl-transfer RNA synthetases class-II family profile" evidence="9">
    <location>
        <begin position="161"/>
        <end position="504"/>
    </location>
</feature>
<dbReference type="STRING" id="5288.A0A5C5G515"/>
<dbReference type="InterPro" id="IPR004522">
    <property type="entry name" value="Asn-tRNA-ligase"/>
</dbReference>
<evidence type="ECO:0000259" key="9">
    <source>
        <dbReference type="PROSITE" id="PS50862"/>
    </source>
</evidence>
<keyword evidence="11" id="KW-1185">Reference proteome</keyword>
<dbReference type="SUPFAM" id="SSF50249">
    <property type="entry name" value="Nucleic acid-binding proteins"/>
    <property type="match status" value="1"/>
</dbReference>
<dbReference type="InterPro" id="IPR004364">
    <property type="entry name" value="Aa-tRNA-synt_II"/>
</dbReference>
<dbReference type="NCBIfam" id="TIGR00457">
    <property type="entry name" value="asnS"/>
    <property type="match status" value="1"/>
</dbReference>
<protein>
    <recommendedName>
        <fullName evidence="2">asparagine--tRNA ligase</fullName>
        <ecNumber evidence="2">6.1.1.22</ecNumber>
    </recommendedName>
</protein>
<evidence type="ECO:0000256" key="4">
    <source>
        <dbReference type="ARBA" id="ARBA00022741"/>
    </source>
</evidence>
<keyword evidence="5" id="KW-0067">ATP-binding</keyword>
<dbReference type="GO" id="GO:0006421">
    <property type="term" value="P:asparaginyl-tRNA aminoacylation"/>
    <property type="evidence" value="ECO:0007669"/>
    <property type="project" value="InterPro"/>
</dbReference>
<dbReference type="Gene3D" id="2.40.50.140">
    <property type="entry name" value="Nucleic acid-binding proteins"/>
    <property type="match status" value="1"/>
</dbReference>
<dbReference type="Pfam" id="PF01336">
    <property type="entry name" value="tRNA_anti-codon"/>
    <property type="match status" value="1"/>
</dbReference>
<evidence type="ECO:0000256" key="5">
    <source>
        <dbReference type="ARBA" id="ARBA00022840"/>
    </source>
</evidence>
<accession>A0A5C5G515</accession>
<gene>
    <name evidence="10" type="ORF">DMC30DRAFT_414115</name>
</gene>
<evidence type="ECO:0000256" key="6">
    <source>
        <dbReference type="ARBA" id="ARBA00022917"/>
    </source>
</evidence>
<dbReference type="Pfam" id="PF00152">
    <property type="entry name" value="tRNA-synt_2"/>
    <property type="match status" value="1"/>
</dbReference>
<dbReference type="GO" id="GO:0003676">
    <property type="term" value="F:nucleic acid binding"/>
    <property type="evidence" value="ECO:0007669"/>
    <property type="project" value="InterPro"/>
</dbReference>
<proteinExistence type="inferred from homology"/>
<evidence type="ECO:0000256" key="2">
    <source>
        <dbReference type="ARBA" id="ARBA00012816"/>
    </source>
</evidence>
<feature type="region of interest" description="Disordered" evidence="8">
    <location>
        <begin position="204"/>
        <end position="238"/>
    </location>
</feature>
<comment type="caution">
    <text evidence="10">The sequence shown here is derived from an EMBL/GenBank/DDBJ whole genome shotgun (WGS) entry which is preliminary data.</text>
</comment>
<dbReference type="EC" id="6.1.1.22" evidence="2"/>
<keyword evidence="6" id="KW-0648">Protein biosynthesis</keyword>
<dbReference type="InterPro" id="IPR012340">
    <property type="entry name" value="NA-bd_OB-fold"/>
</dbReference>
<dbReference type="EMBL" id="SOZI01000011">
    <property type="protein sequence ID" value="TNY23424.1"/>
    <property type="molecule type" value="Genomic_DNA"/>
</dbReference>